<keyword evidence="4" id="KW-1185">Reference proteome</keyword>
<dbReference type="RefSeq" id="WP_201814375.1">
    <property type="nucleotide sequence ID" value="NZ_JAERRH010000002.1"/>
</dbReference>
<proteinExistence type="predicted"/>
<gene>
    <name evidence="3" type="ORF">JK361_04725</name>
</gene>
<evidence type="ECO:0000256" key="1">
    <source>
        <dbReference type="SAM" id="MobiDB-lite"/>
    </source>
</evidence>
<evidence type="ECO:0000256" key="2">
    <source>
        <dbReference type="SAM" id="SignalP"/>
    </source>
</evidence>
<dbReference type="Proteomes" id="UP000621386">
    <property type="component" value="Unassembled WGS sequence"/>
</dbReference>
<reference evidence="3 4" key="1">
    <citation type="submission" date="2021-01" db="EMBL/GenBank/DDBJ databases">
        <title>WGS of actinomycetes isolated from Thailand.</title>
        <authorList>
            <person name="Thawai C."/>
        </authorList>
    </citation>
    <scope>NUCLEOTIDE SEQUENCE [LARGE SCALE GENOMIC DNA]</scope>
    <source>
        <strain evidence="3 4">CH5-8</strain>
    </source>
</reference>
<sequence>MLIAALLGLFLMHGAPAAAVGGCHGTVPDTAVMTAAHPAAHTAMTPPGDRAAASAGHSLRGALWPGHHIPPGDPPAGATNPVPRESTPRDRC</sequence>
<feature type="signal peptide" evidence="2">
    <location>
        <begin position="1"/>
        <end position="17"/>
    </location>
</feature>
<protein>
    <recommendedName>
        <fullName evidence="5">Secreted protein</fullName>
    </recommendedName>
</protein>
<feature type="chain" id="PRO_5047486227" description="Secreted protein" evidence="2">
    <location>
        <begin position="18"/>
        <end position="92"/>
    </location>
</feature>
<dbReference type="EMBL" id="JAERRH010000002">
    <property type="protein sequence ID" value="MBL1103914.1"/>
    <property type="molecule type" value="Genomic_DNA"/>
</dbReference>
<organism evidence="3 4">
    <name type="scientific">Streptomyces musisoli</name>
    <dbReference type="NCBI Taxonomy" id="2802280"/>
    <lineage>
        <taxon>Bacteria</taxon>
        <taxon>Bacillati</taxon>
        <taxon>Actinomycetota</taxon>
        <taxon>Actinomycetes</taxon>
        <taxon>Kitasatosporales</taxon>
        <taxon>Streptomycetaceae</taxon>
        <taxon>Streptomyces</taxon>
    </lineage>
</organism>
<comment type="caution">
    <text evidence="3">The sequence shown here is derived from an EMBL/GenBank/DDBJ whole genome shotgun (WGS) entry which is preliminary data.</text>
</comment>
<feature type="region of interest" description="Disordered" evidence="1">
    <location>
        <begin position="61"/>
        <end position="92"/>
    </location>
</feature>
<evidence type="ECO:0008006" key="5">
    <source>
        <dbReference type="Google" id="ProtNLM"/>
    </source>
</evidence>
<accession>A0ABS1NV90</accession>
<keyword evidence="2" id="KW-0732">Signal</keyword>
<evidence type="ECO:0000313" key="4">
    <source>
        <dbReference type="Proteomes" id="UP000621386"/>
    </source>
</evidence>
<name>A0ABS1NV90_9ACTN</name>
<evidence type="ECO:0000313" key="3">
    <source>
        <dbReference type="EMBL" id="MBL1103914.1"/>
    </source>
</evidence>